<dbReference type="Proteomes" id="UP000242913">
    <property type="component" value="Unassembled WGS sequence"/>
</dbReference>
<accession>A0A238BK22</accession>
<protein>
    <submittedName>
        <fullName evidence="1">Uncharacterized protein</fullName>
    </submittedName>
</protein>
<gene>
    <name evidence="1" type="ORF">X798_07227</name>
</gene>
<evidence type="ECO:0000313" key="2">
    <source>
        <dbReference type="Proteomes" id="UP000242913"/>
    </source>
</evidence>
<dbReference type="OrthoDB" id="10594729at2759"/>
<keyword evidence="2" id="KW-1185">Reference proteome</keyword>
<proteinExistence type="predicted"/>
<reference evidence="1 2" key="1">
    <citation type="submission" date="2015-12" db="EMBL/GenBank/DDBJ databases">
        <title>Draft genome of the nematode, Onchocerca flexuosa.</title>
        <authorList>
            <person name="Mitreva M."/>
        </authorList>
    </citation>
    <scope>NUCLEOTIDE SEQUENCE [LARGE SCALE GENOMIC DNA]</scope>
    <source>
        <strain evidence="1">Red Deer</strain>
    </source>
</reference>
<name>A0A238BK22_9BILA</name>
<organism evidence="1 2">
    <name type="scientific">Onchocerca flexuosa</name>
    <dbReference type="NCBI Taxonomy" id="387005"/>
    <lineage>
        <taxon>Eukaryota</taxon>
        <taxon>Metazoa</taxon>
        <taxon>Ecdysozoa</taxon>
        <taxon>Nematoda</taxon>
        <taxon>Chromadorea</taxon>
        <taxon>Rhabditida</taxon>
        <taxon>Spirurina</taxon>
        <taxon>Spiruromorpha</taxon>
        <taxon>Filarioidea</taxon>
        <taxon>Onchocercidae</taxon>
        <taxon>Onchocerca</taxon>
    </lineage>
</organism>
<evidence type="ECO:0000313" key="1">
    <source>
        <dbReference type="EMBL" id="OZC05799.1"/>
    </source>
</evidence>
<dbReference type="AlphaFoldDB" id="A0A238BK22"/>
<dbReference type="EMBL" id="KZ270409">
    <property type="protein sequence ID" value="OZC05799.1"/>
    <property type="molecule type" value="Genomic_DNA"/>
</dbReference>
<sequence>MKILDSIAPNYRSSCQVVRGGEKEGGVLPFVCNKCLMITTGVMICLFVLVCDLPVAPNMCGTDCATHIGPRESHTLTDSTFPPLLTSLY</sequence>